<proteinExistence type="predicted"/>
<organism evidence="1 2">
    <name type="scientific">Candidatus Yanofskybacteria bacterium RIFCSPLOWO2_01_FULL_49_25</name>
    <dbReference type="NCBI Taxonomy" id="1802701"/>
    <lineage>
        <taxon>Bacteria</taxon>
        <taxon>Candidatus Yanofskyibacteriota</taxon>
    </lineage>
</organism>
<dbReference type="EMBL" id="MGKP01000017">
    <property type="protein sequence ID" value="OGN28435.1"/>
    <property type="molecule type" value="Genomic_DNA"/>
</dbReference>
<evidence type="ECO:0000313" key="2">
    <source>
        <dbReference type="Proteomes" id="UP000179047"/>
    </source>
</evidence>
<comment type="caution">
    <text evidence="1">The sequence shown here is derived from an EMBL/GenBank/DDBJ whole genome shotgun (WGS) entry which is preliminary data.</text>
</comment>
<accession>A0A1F8GSP0</accession>
<reference evidence="1 2" key="1">
    <citation type="journal article" date="2016" name="Nat. Commun.">
        <title>Thousands of microbial genomes shed light on interconnected biogeochemical processes in an aquifer system.</title>
        <authorList>
            <person name="Anantharaman K."/>
            <person name="Brown C.T."/>
            <person name="Hug L.A."/>
            <person name="Sharon I."/>
            <person name="Castelle C.J."/>
            <person name="Probst A.J."/>
            <person name="Thomas B.C."/>
            <person name="Singh A."/>
            <person name="Wilkins M.J."/>
            <person name="Karaoz U."/>
            <person name="Brodie E.L."/>
            <person name="Williams K.H."/>
            <person name="Hubbard S.S."/>
            <person name="Banfield J.F."/>
        </authorList>
    </citation>
    <scope>NUCLEOTIDE SEQUENCE [LARGE SCALE GENOMIC DNA]</scope>
</reference>
<dbReference type="Proteomes" id="UP000179047">
    <property type="component" value="Unassembled WGS sequence"/>
</dbReference>
<dbReference type="STRING" id="1802701.A3A33_03020"/>
<dbReference type="AlphaFoldDB" id="A0A1F8GSP0"/>
<name>A0A1F8GSP0_9BACT</name>
<protein>
    <submittedName>
        <fullName evidence="1">Uncharacterized protein</fullName>
    </submittedName>
</protein>
<gene>
    <name evidence="1" type="ORF">A3A33_03020</name>
</gene>
<sequence>MTINFEESKVVELHDLLDTLVVTCESSPSQYGTGVDWEAIRRGYDSYRERFLANGHIRELIIAGAVNVTGVEDLRFLRLIALGYALRLWNQSMAENDTLLLLSSPQTCLLCQGKQYILAGQEKLKIRSGRIGHGPMNVPSRSRPIVHNCPRCDGTGIALVESRSS</sequence>
<evidence type="ECO:0000313" key="1">
    <source>
        <dbReference type="EMBL" id="OGN28435.1"/>
    </source>
</evidence>